<feature type="binding site" evidence="6">
    <location>
        <position position="16"/>
    </location>
    <ligand>
        <name>substrate</name>
    </ligand>
</feature>
<comment type="caution">
    <text evidence="12">The sequence shown here is derived from an EMBL/GenBank/DDBJ whole genome shotgun (WGS) entry which is preliminary data.</text>
</comment>
<keyword evidence="13" id="KW-1185">Reference proteome</keyword>
<dbReference type="GO" id="GO:0047710">
    <property type="term" value="F:bis(5'-adenosyl)-triphosphatase activity"/>
    <property type="evidence" value="ECO:0007669"/>
    <property type="project" value="UniProtKB-UniRule"/>
</dbReference>
<evidence type="ECO:0000259" key="11">
    <source>
        <dbReference type="PROSITE" id="PS51084"/>
    </source>
</evidence>
<dbReference type="Pfam" id="PF01230">
    <property type="entry name" value="HIT"/>
    <property type="match status" value="1"/>
</dbReference>
<evidence type="ECO:0000313" key="12">
    <source>
        <dbReference type="EMBL" id="CAI8033373.1"/>
    </source>
</evidence>
<organism evidence="12 13">
    <name type="scientific">Geodia barretti</name>
    <name type="common">Barrett's horny sponge</name>
    <dbReference type="NCBI Taxonomy" id="519541"/>
    <lineage>
        <taxon>Eukaryota</taxon>
        <taxon>Metazoa</taxon>
        <taxon>Porifera</taxon>
        <taxon>Demospongiae</taxon>
        <taxon>Heteroscleromorpha</taxon>
        <taxon>Tetractinellida</taxon>
        <taxon>Astrophorina</taxon>
        <taxon>Geodiidae</taxon>
        <taxon>Geodia</taxon>
    </lineage>
</organism>
<evidence type="ECO:0000313" key="13">
    <source>
        <dbReference type="Proteomes" id="UP001174909"/>
    </source>
</evidence>
<feature type="active site" description="Tele-AMP-histidine intermediate" evidence="5">
    <location>
        <position position="104"/>
    </location>
</feature>
<dbReference type="PANTHER" id="PTHR46981:SF1">
    <property type="entry name" value="BIS(5'-ADENOSYL)-TRIPHOSPHATASE"/>
    <property type="match status" value="1"/>
</dbReference>
<dbReference type="Proteomes" id="UP001174909">
    <property type="component" value="Unassembled WGS sequence"/>
</dbReference>
<dbReference type="GO" id="GO:0000166">
    <property type="term" value="F:nucleotide binding"/>
    <property type="evidence" value="ECO:0007669"/>
    <property type="project" value="UniProtKB-KW"/>
</dbReference>
<evidence type="ECO:0000256" key="6">
    <source>
        <dbReference type="PIRSR" id="PIRSR639383-2"/>
    </source>
</evidence>
<evidence type="ECO:0000256" key="10">
    <source>
        <dbReference type="SAM" id="MobiDB-lite"/>
    </source>
</evidence>
<dbReference type="InterPro" id="IPR011146">
    <property type="entry name" value="HIT-like"/>
</dbReference>
<protein>
    <recommendedName>
        <fullName evidence="1 9">Bis(5'-adenosyl)-triphosphatase</fullName>
        <ecNumber evidence="1 9">3.6.1.29</ecNumber>
    </recommendedName>
</protein>
<proteinExistence type="predicted"/>
<evidence type="ECO:0000256" key="3">
    <source>
        <dbReference type="ARBA" id="ARBA00022801"/>
    </source>
</evidence>
<evidence type="ECO:0000256" key="8">
    <source>
        <dbReference type="PROSITE-ProRule" id="PRU00464"/>
    </source>
</evidence>
<dbReference type="EC" id="3.6.1.29" evidence="1 9"/>
<feature type="binding site" evidence="6">
    <location>
        <position position="106"/>
    </location>
    <ligand>
        <name>substrate</name>
    </ligand>
</feature>
<dbReference type="PROSITE" id="PS51084">
    <property type="entry name" value="HIT_2"/>
    <property type="match status" value="1"/>
</dbReference>
<keyword evidence="3 9" id="KW-0378">Hydrolase</keyword>
<dbReference type="InterPro" id="IPR036265">
    <property type="entry name" value="HIT-like_sf"/>
</dbReference>
<dbReference type="PROSITE" id="PS00892">
    <property type="entry name" value="HIT_1"/>
    <property type="match status" value="1"/>
</dbReference>
<dbReference type="InterPro" id="IPR039383">
    <property type="entry name" value="FHIT"/>
</dbReference>
<dbReference type="GO" id="GO:0005634">
    <property type="term" value="C:nucleus"/>
    <property type="evidence" value="ECO:0007669"/>
    <property type="project" value="TreeGrafter"/>
</dbReference>
<dbReference type="GO" id="GO:0015964">
    <property type="term" value="P:diadenosine triphosphate catabolic process"/>
    <property type="evidence" value="ECO:0007669"/>
    <property type="project" value="TreeGrafter"/>
</dbReference>
<evidence type="ECO:0000256" key="5">
    <source>
        <dbReference type="PIRSR" id="PIRSR639383-1"/>
    </source>
</evidence>
<feature type="site" description="Important for induction of apoptosis" evidence="7">
    <location>
        <position position="122"/>
    </location>
</feature>
<dbReference type="SUPFAM" id="SSF54197">
    <property type="entry name" value="HIT-like"/>
    <property type="match status" value="1"/>
</dbReference>
<dbReference type="GO" id="GO:0005886">
    <property type="term" value="C:plasma membrane"/>
    <property type="evidence" value="ECO:0007669"/>
    <property type="project" value="TreeGrafter"/>
</dbReference>
<dbReference type="GO" id="GO:0031625">
    <property type="term" value="F:ubiquitin protein ligase binding"/>
    <property type="evidence" value="ECO:0007669"/>
    <property type="project" value="TreeGrafter"/>
</dbReference>
<keyword evidence="2 9" id="KW-0547">Nucleotide-binding</keyword>
<feature type="binding site" evidence="6">
    <location>
        <position position="35"/>
    </location>
    <ligand>
        <name>substrate</name>
    </ligand>
</feature>
<dbReference type="GO" id="GO:0032435">
    <property type="term" value="P:negative regulation of proteasomal ubiquitin-dependent protein catabolic process"/>
    <property type="evidence" value="ECO:0007669"/>
    <property type="project" value="TreeGrafter"/>
</dbReference>
<sequence length="161" mass="17956">MAAEQALRGVLQFGSHVIPRAQVFLLTPLSFAFTNRKPILPGHVLVATRRPVERFQDLSTEEVGDLFHCAHRVAPVISRIFGGTSLTISVQDGPDAGQTVKQVHVHIIPRRPGDFQRNDDIYHELEEHDSGVGSSEEGKFRSHKEMTDEAARLAVYFPDPH</sequence>
<dbReference type="Gene3D" id="3.30.428.10">
    <property type="entry name" value="HIT-like"/>
    <property type="match status" value="1"/>
</dbReference>
<feature type="domain" description="HIT" evidence="11">
    <location>
        <begin position="9"/>
        <end position="117"/>
    </location>
</feature>
<evidence type="ECO:0000256" key="4">
    <source>
        <dbReference type="ARBA" id="ARBA00047780"/>
    </source>
</evidence>
<evidence type="ECO:0000256" key="9">
    <source>
        <dbReference type="RuleBase" id="RU366076"/>
    </source>
</evidence>
<evidence type="ECO:0000256" key="7">
    <source>
        <dbReference type="PIRSR" id="PIRSR639383-3"/>
    </source>
</evidence>
<dbReference type="GO" id="GO:0006163">
    <property type="term" value="P:purine nucleotide metabolic process"/>
    <property type="evidence" value="ECO:0007669"/>
    <property type="project" value="TreeGrafter"/>
</dbReference>
<gene>
    <name evidence="12" type="ORF">GBAR_LOCUS18823</name>
</gene>
<evidence type="ECO:0000256" key="2">
    <source>
        <dbReference type="ARBA" id="ARBA00022741"/>
    </source>
</evidence>
<dbReference type="CDD" id="cd01275">
    <property type="entry name" value="FHIT"/>
    <property type="match status" value="1"/>
</dbReference>
<feature type="binding site" evidence="6">
    <location>
        <begin position="97"/>
        <end position="100"/>
    </location>
    <ligand>
        <name>substrate</name>
    </ligand>
</feature>
<feature type="binding site" evidence="6">
    <location>
        <position position="91"/>
    </location>
    <ligand>
        <name>substrate</name>
    </ligand>
</feature>
<name>A0AA35SP18_GEOBA</name>
<dbReference type="FunFam" id="3.30.428.10:FF:000011">
    <property type="entry name" value="Fragile histidine triad"/>
    <property type="match status" value="1"/>
</dbReference>
<dbReference type="InterPro" id="IPR019808">
    <property type="entry name" value="Histidine_triad_CS"/>
</dbReference>
<feature type="region of interest" description="Disordered" evidence="10">
    <location>
        <begin position="125"/>
        <end position="146"/>
    </location>
</feature>
<dbReference type="EMBL" id="CASHTH010002661">
    <property type="protein sequence ID" value="CAI8033373.1"/>
    <property type="molecule type" value="Genomic_DNA"/>
</dbReference>
<comment type="cofactor">
    <cofactor evidence="9">
        <name>Mn(2+)</name>
        <dbReference type="ChEBI" id="CHEBI:29035"/>
    </cofactor>
</comment>
<dbReference type="GO" id="GO:0005737">
    <property type="term" value="C:cytoplasm"/>
    <property type="evidence" value="ECO:0007669"/>
    <property type="project" value="TreeGrafter"/>
</dbReference>
<accession>A0AA35SP18</accession>
<dbReference type="InterPro" id="IPR052677">
    <property type="entry name" value="Dinucleoside_ppp_hydrolase"/>
</dbReference>
<comment type="catalytic activity">
    <reaction evidence="4 9">
        <text>P(1),P(3)-bis(5'-adenosyl) triphosphate + H2O = AMP + ADP + 2 H(+)</text>
        <dbReference type="Rhea" id="RHEA:13893"/>
        <dbReference type="ChEBI" id="CHEBI:15377"/>
        <dbReference type="ChEBI" id="CHEBI:15378"/>
        <dbReference type="ChEBI" id="CHEBI:58529"/>
        <dbReference type="ChEBI" id="CHEBI:456215"/>
        <dbReference type="ChEBI" id="CHEBI:456216"/>
        <dbReference type="EC" id="3.6.1.29"/>
    </reaction>
</comment>
<comment type="caution">
    <text evidence="8">Lacks conserved residue(s) required for the propagation of feature annotation.</text>
</comment>
<reference evidence="12" key="1">
    <citation type="submission" date="2023-03" db="EMBL/GenBank/DDBJ databases">
        <authorList>
            <person name="Steffen K."/>
            <person name="Cardenas P."/>
        </authorList>
    </citation>
    <scope>NUCLEOTIDE SEQUENCE</scope>
</reference>
<evidence type="ECO:0000256" key="1">
    <source>
        <dbReference type="ARBA" id="ARBA00012377"/>
    </source>
</evidence>
<dbReference type="AlphaFoldDB" id="A0AA35SP18"/>
<dbReference type="PANTHER" id="PTHR46981">
    <property type="entry name" value="BIS(5'-ADENOSYL)-TRIPHOSPHATASE"/>
    <property type="match status" value="1"/>
</dbReference>